<feature type="chain" id="PRO_5014630282" evidence="2">
    <location>
        <begin position="22"/>
        <end position="216"/>
    </location>
</feature>
<evidence type="ECO:0000256" key="2">
    <source>
        <dbReference type="SAM" id="SignalP"/>
    </source>
</evidence>
<accession>A0A2M4C5P3</accession>
<reference evidence="3" key="1">
    <citation type="submission" date="2018-01" db="EMBL/GenBank/DDBJ databases">
        <title>An insight into the sialome of Amazonian anophelines.</title>
        <authorList>
            <person name="Ribeiro J.M."/>
            <person name="Scarpassa V."/>
            <person name="Calvo E."/>
        </authorList>
    </citation>
    <scope>NUCLEOTIDE SEQUENCE</scope>
    <source>
        <tissue evidence="3">Salivary glands</tissue>
    </source>
</reference>
<evidence type="ECO:0000313" key="3">
    <source>
        <dbReference type="EMBL" id="MBW60647.1"/>
    </source>
</evidence>
<organism evidence="3">
    <name type="scientific">Anopheles marajoara</name>
    <dbReference type="NCBI Taxonomy" id="58244"/>
    <lineage>
        <taxon>Eukaryota</taxon>
        <taxon>Metazoa</taxon>
        <taxon>Ecdysozoa</taxon>
        <taxon>Arthropoda</taxon>
        <taxon>Hexapoda</taxon>
        <taxon>Insecta</taxon>
        <taxon>Pterygota</taxon>
        <taxon>Neoptera</taxon>
        <taxon>Endopterygota</taxon>
        <taxon>Diptera</taxon>
        <taxon>Nematocera</taxon>
        <taxon>Culicoidea</taxon>
        <taxon>Culicidae</taxon>
        <taxon>Anophelinae</taxon>
        <taxon>Anopheles</taxon>
    </lineage>
</organism>
<dbReference type="AlphaFoldDB" id="A0A2M4C5P3"/>
<keyword evidence="2" id="KW-0732">Signal</keyword>
<feature type="region of interest" description="Disordered" evidence="1">
    <location>
        <begin position="182"/>
        <end position="216"/>
    </location>
</feature>
<proteinExistence type="predicted"/>
<protein>
    <submittedName>
        <fullName evidence="3">Putative secreted protein</fullName>
    </submittedName>
</protein>
<evidence type="ECO:0000256" key="1">
    <source>
        <dbReference type="SAM" id="MobiDB-lite"/>
    </source>
</evidence>
<sequence>MGTPWVWLTFGYSLSWICVAGHRMFQSDDYGSPVTWNEREFRKRAPGSHFCLSPFVHRHDDPLGNAEECGAYSEAGATVSAALWTIGLAGWCAVYQPEKSCLGHAYLRSLQAHDDGGWRQDVHLPGRNAICRAGYATVQEGCVPYGHRSPGTDHTGCLLAHVLYRVETAHLRRWPRDRGHARADPYGRTYEGRSRSADRAYAKRDAGTVRGDQSRG</sequence>
<dbReference type="EMBL" id="GGFJ01011506">
    <property type="protein sequence ID" value="MBW60647.1"/>
    <property type="molecule type" value="Transcribed_RNA"/>
</dbReference>
<name>A0A2M4C5P3_9DIPT</name>
<feature type="signal peptide" evidence="2">
    <location>
        <begin position="1"/>
        <end position="21"/>
    </location>
</feature>